<evidence type="ECO:0000256" key="7">
    <source>
        <dbReference type="ARBA" id="ARBA00022692"/>
    </source>
</evidence>
<evidence type="ECO:0000313" key="19">
    <source>
        <dbReference type="Proteomes" id="UP001160483"/>
    </source>
</evidence>
<dbReference type="InterPro" id="IPR040162">
    <property type="entry name" value="MGST1-like"/>
</dbReference>
<comment type="caution">
    <text evidence="18">The sequence shown here is derived from an EMBL/GenBank/DDBJ whole genome shotgun (WGS) entry which is preliminary data.</text>
</comment>
<evidence type="ECO:0000256" key="9">
    <source>
        <dbReference type="ARBA" id="ARBA00022824"/>
    </source>
</evidence>
<evidence type="ECO:0000256" key="3">
    <source>
        <dbReference type="ARBA" id="ARBA00004477"/>
    </source>
</evidence>
<evidence type="ECO:0000256" key="14">
    <source>
        <dbReference type="ARBA" id="ARBA00038540"/>
    </source>
</evidence>
<comment type="similarity">
    <text evidence="4">Belongs to the MAPEG family.</text>
</comment>
<keyword evidence="10 17" id="KW-1133">Transmembrane helix</keyword>
<dbReference type="Pfam" id="PF01124">
    <property type="entry name" value="MAPEG"/>
    <property type="match status" value="1"/>
</dbReference>
<gene>
    <name evidence="18" type="ORF">PBS003_LOCUS4239</name>
</gene>
<evidence type="ECO:0000256" key="17">
    <source>
        <dbReference type="SAM" id="Phobius"/>
    </source>
</evidence>
<dbReference type="GO" id="GO:0005741">
    <property type="term" value="C:mitochondrial outer membrane"/>
    <property type="evidence" value="ECO:0007669"/>
    <property type="project" value="UniProtKB-SubCell"/>
</dbReference>
<comment type="catalytic activity">
    <reaction evidence="16">
        <text>RX + glutathione = an S-substituted glutathione + a halide anion + H(+)</text>
        <dbReference type="Rhea" id="RHEA:16437"/>
        <dbReference type="ChEBI" id="CHEBI:15378"/>
        <dbReference type="ChEBI" id="CHEBI:16042"/>
        <dbReference type="ChEBI" id="CHEBI:17792"/>
        <dbReference type="ChEBI" id="CHEBI:57925"/>
        <dbReference type="ChEBI" id="CHEBI:90779"/>
        <dbReference type="EC" id="2.5.1.18"/>
    </reaction>
    <physiologicalReaction direction="left-to-right" evidence="16">
        <dbReference type="Rhea" id="RHEA:16438"/>
    </physiologicalReaction>
</comment>
<dbReference type="EC" id="2.5.1.18" evidence="5"/>
<dbReference type="InterPro" id="IPR001129">
    <property type="entry name" value="Membr-assoc_MAPEG"/>
</dbReference>
<dbReference type="FunFam" id="1.20.120.550:FF:000005">
    <property type="entry name" value="Inorganic phosphate transporter 1-6"/>
    <property type="match status" value="1"/>
</dbReference>
<evidence type="ECO:0000256" key="13">
    <source>
        <dbReference type="ARBA" id="ARBA00023136"/>
    </source>
</evidence>
<sequence>MVDYNVKVYIACSSILYLKFLFATMMQGGIKFSSGGRPPEDACLSMAKTIGKGCKQTYGLDKTDDEKVLKARELEHRWTRIVSNDLESIPFALFIFGCGILARSNTTVHTASMLIYTIVRCLHTYVYAYAMQPQRAICWSLGVGVTLVGIANAVIAIL</sequence>
<dbReference type="PANTHER" id="PTHR10689:SF6">
    <property type="entry name" value="MICROSOMAL GLUTATHIONE S-TRANSFERASE 1"/>
    <property type="match status" value="1"/>
</dbReference>
<dbReference type="InterPro" id="IPR023352">
    <property type="entry name" value="MAPEG-like_dom_sf"/>
</dbReference>
<evidence type="ECO:0000256" key="10">
    <source>
        <dbReference type="ARBA" id="ARBA00022989"/>
    </source>
</evidence>
<dbReference type="SUPFAM" id="SSF161084">
    <property type="entry name" value="MAPEG domain-like"/>
    <property type="match status" value="1"/>
</dbReference>
<organism evidence="18 19">
    <name type="scientific">Peronospora belbahrii</name>
    <dbReference type="NCBI Taxonomy" id="622444"/>
    <lineage>
        <taxon>Eukaryota</taxon>
        <taxon>Sar</taxon>
        <taxon>Stramenopiles</taxon>
        <taxon>Oomycota</taxon>
        <taxon>Peronosporomycetes</taxon>
        <taxon>Peronosporales</taxon>
        <taxon>Peronosporaceae</taxon>
        <taxon>Peronospora</taxon>
    </lineage>
</organism>
<evidence type="ECO:0000256" key="11">
    <source>
        <dbReference type="ARBA" id="ARBA00022990"/>
    </source>
</evidence>
<dbReference type="GO" id="GO:0004364">
    <property type="term" value="F:glutathione transferase activity"/>
    <property type="evidence" value="ECO:0007669"/>
    <property type="project" value="UniProtKB-EC"/>
</dbReference>
<evidence type="ECO:0000256" key="15">
    <source>
        <dbReference type="ARBA" id="ARBA00039397"/>
    </source>
</evidence>
<keyword evidence="8" id="KW-1000">Mitochondrion outer membrane</keyword>
<dbReference type="EMBL" id="CAKKTJ010000174">
    <property type="protein sequence ID" value="CAH0477491.1"/>
    <property type="molecule type" value="Genomic_DNA"/>
</dbReference>
<evidence type="ECO:0000256" key="16">
    <source>
        <dbReference type="ARBA" id="ARBA00049385"/>
    </source>
</evidence>
<comment type="subunit">
    <text evidence="14">Homotrimer; The trimer binds only one molecule of glutathione.</text>
</comment>
<reference evidence="18" key="1">
    <citation type="submission" date="2021-11" db="EMBL/GenBank/DDBJ databases">
        <authorList>
            <person name="Islam A."/>
            <person name="Islam S."/>
            <person name="Flora M.S."/>
            <person name="Rahman M."/>
            <person name="Ziaur R.M."/>
            <person name="Epstein J.H."/>
            <person name="Hassan M."/>
            <person name="Klassen M."/>
            <person name="Woodard K."/>
            <person name="Webb A."/>
            <person name="Webby R.J."/>
            <person name="El Zowalaty M.E."/>
        </authorList>
    </citation>
    <scope>NUCLEOTIDE SEQUENCE</scope>
    <source>
        <strain evidence="18">Pbs3</strain>
    </source>
</reference>
<dbReference type="PANTHER" id="PTHR10689">
    <property type="entry name" value="MICROSOMAL GLUTATHIONE S-TRANSFERASE 1"/>
    <property type="match status" value="1"/>
</dbReference>
<evidence type="ECO:0000256" key="2">
    <source>
        <dbReference type="ARBA" id="ARBA00004294"/>
    </source>
</evidence>
<evidence type="ECO:0000256" key="8">
    <source>
        <dbReference type="ARBA" id="ARBA00022787"/>
    </source>
</evidence>
<keyword evidence="6" id="KW-0808">Transferase</keyword>
<evidence type="ECO:0000256" key="1">
    <source>
        <dbReference type="ARBA" id="ARBA00003701"/>
    </source>
</evidence>
<evidence type="ECO:0000313" key="18">
    <source>
        <dbReference type="EMBL" id="CAH0477491.1"/>
    </source>
</evidence>
<keyword evidence="12" id="KW-0496">Mitochondrion</keyword>
<proteinExistence type="inferred from homology"/>
<comment type="function">
    <text evidence="1">Conjugation of reduced glutathione to a wide number of exogenous and endogenous hydrophobic electrophiles.</text>
</comment>
<keyword evidence="7 17" id="KW-0812">Transmembrane</keyword>
<keyword evidence="9" id="KW-0256">Endoplasmic reticulum</keyword>
<keyword evidence="11" id="KW-0007">Acetylation</keyword>
<dbReference type="GO" id="GO:0005789">
    <property type="term" value="C:endoplasmic reticulum membrane"/>
    <property type="evidence" value="ECO:0007669"/>
    <property type="project" value="UniProtKB-SubCell"/>
</dbReference>
<accession>A0AAU9LBP5</accession>
<evidence type="ECO:0000256" key="6">
    <source>
        <dbReference type="ARBA" id="ARBA00022679"/>
    </source>
</evidence>
<feature type="transmembrane region" description="Helical" evidence="17">
    <location>
        <begin position="137"/>
        <end position="157"/>
    </location>
</feature>
<dbReference type="Proteomes" id="UP001160483">
    <property type="component" value="Unassembled WGS sequence"/>
</dbReference>
<dbReference type="AlphaFoldDB" id="A0AAU9LBP5"/>
<evidence type="ECO:0000256" key="12">
    <source>
        <dbReference type="ARBA" id="ARBA00023128"/>
    </source>
</evidence>
<evidence type="ECO:0000256" key="5">
    <source>
        <dbReference type="ARBA" id="ARBA00012452"/>
    </source>
</evidence>
<keyword evidence="13 17" id="KW-0472">Membrane</keyword>
<dbReference type="Gene3D" id="1.20.120.550">
    <property type="entry name" value="Membrane associated eicosanoid/glutathione metabolism-like domain"/>
    <property type="match status" value="1"/>
</dbReference>
<protein>
    <recommendedName>
        <fullName evidence="15">Microsomal glutathione S-transferase 1</fullName>
        <ecNumber evidence="5">2.5.1.18</ecNumber>
    </recommendedName>
</protein>
<evidence type="ECO:0000256" key="4">
    <source>
        <dbReference type="ARBA" id="ARBA00010459"/>
    </source>
</evidence>
<name>A0AAU9LBP5_9STRA</name>
<comment type="subcellular location">
    <subcellularLocation>
        <location evidence="3">Endoplasmic reticulum membrane</location>
        <topology evidence="3">Multi-pass membrane protein</topology>
    </subcellularLocation>
    <subcellularLocation>
        <location evidence="2">Mitochondrion outer membrane</location>
    </subcellularLocation>
</comment>